<dbReference type="AlphaFoldDB" id="X0ZLM2"/>
<gene>
    <name evidence="1" type="ORF">S01H4_14059</name>
</gene>
<reference evidence="1" key="1">
    <citation type="journal article" date="2014" name="Front. Microbiol.">
        <title>High frequency of phylogenetically diverse reductive dehalogenase-homologous genes in deep subseafloor sedimentary metagenomes.</title>
        <authorList>
            <person name="Kawai M."/>
            <person name="Futagami T."/>
            <person name="Toyoda A."/>
            <person name="Takaki Y."/>
            <person name="Nishi S."/>
            <person name="Hori S."/>
            <person name="Arai W."/>
            <person name="Tsubouchi T."/>
            <person name="Morono Y."/>
            <person name="Uchiyama I."/>
            <person name="Ito T."/>
            <person name="Fujiyama A."/>
            <person name="Inagaki F."/>
            <person name="Takami H."/>
        </authorList>
    </citation>
    <scope>NUCLEOTIDE SEQUENCE</scope>
    <source>
        <strain evidence="1">Expedition CK06-06</strain>
    </source>
</reference>
<accession>X0ZLM2</accession>
<name>X0ZLM2_9ZZZZ</name>
<organism evidence="1">
    <name type="scientific">marine sediment metagenome</name>
    <dbReference type="NCBI Taxonomy" id="412755"/>
    <lineage>
        <taxon>unclassified sequences</taxon>
        <taxon>metagenomes</taxon>
        <taxon>ecological metagenomes</taxon>
    </lineage>
</organism>
<comment type="caution">
    <text evidence="1">The sequence shown here is derived from an EMBL/GenBank/DDBJ whole genome shotgun (WGS) entry which is preliminary data.</text>
</comment>
<dbReference type="EMBL" id="BART01006174">
    <property type="protein sequence ID" value="GAG58952.1"/>
    <property type="molecule type" value="Genomic_DNA"/>
</dbReference>
<sequence length="202" mass="23699">MSVNLEKKIEYIKNAFKNFKNYIELEDFKNYLFFTLNAPTAVIITPNLNFGKSPNVTLGYDPFRKIYFTLLQTNLFVNSDIIIYYASEPLTDKLILKKDDKFFDDYLTANEKEIAFAGREKFLFIKKSIGIENDKEKSKIEFKINNYFNEMDSFISSTTLPFIFLLEGSTNEDPDLLFTFNLKPSLNLSNKIIYYIDCFLDK</sequence>
<protein>
    <submittedName>
        <fullName evidence="1">Uncharacterized protein</fullName>
    </submittedName>
</protein>
<evidence type="ECO:0000313" key="1">
    <source>
        <dbReference type="EMBL" id="GAG58952.1"/>
    </source>
</evidence>
<proteinExistence type="predicted"/>